<evidence type="ECO:0000256" key="4">
    <source>
        <dbReference type="ARBA" id="ARBA00023002"/>
    </source>
</evidence>
<dbReference type="EC" id="1.15.1.1" evidence="2 5"/>
<dbReference type="Gene3D" id="3.55.40.20">
    <property type="entry name" value="Iron/manganese superoxide dismutase, C-terminal domain"/>
    <property type="match status" value="1"/>
</dbReference>
<comment type="catalytic activity">
    <reaction evidence="5">
        <text>2 superoxide + 2 H(+) = H2O2 + O2</text>
        <dbReference type="Rhea" id="RHEA:20696"/>
        <dbReference type="ChEBI" id="CHEBI:15378"/>
        <dbReference type="ChEBI" id="CHEBI:15379"/>
        <dbReference type="ChEBI" id="CHEBI:16240"/>
        <dbReference type="ChEBI" id="CHEBI:18421"/>
        <dbReference type="EC" id="1.15.1.1"/>
    </reaction>
</comment>
<protein>
    <recommendedName>
        <fullName evidence="2 5">Superoxide dismutase</fullName>
        <ecNumber evidence="2 5">1.15.1.1</ecNumber>
    </recommendedName>
</protein>
<gene>
    <name evidence="8" type="ORF">OW763_07650</name>
</gene>
<dbReference type="EMBL" id="JAPQER010000002">
    <property type="protein sequence ID" value="MCY6484229.1"/>
    <property type="molecule type" value="Genomic_DNA"/>
</dbReference>
<keyword evidence="3 5" id="KW-0479">Metal-binding</keyword>
<dbReference type="InterPro" id="IPR001189">
    <property type="entry name" value="Mn/Fe_SOD"/>
</dbReference>
<dbReference type="Pfam" id="PF00081">
    <property type="entry name" value="Sod_Fe_N"/>
    <property type="match status" value="1"/>
</dbReference>
<dbReference type="PRINTS" id="PR01703">
    <property type="entry name" value="MNSODISMTASE"/>
</dbReference>
<evidence type="ECO:0000256" key="1">
    <source>
        <dbReference type="ARBA" id="ARBA00008714"/>
    </source>
</evidence>
<accession>A0ABT4CZ18</accession>
<dbReference type="SUPFAM" id="SSF46609">
    <property type="entry name" value="Fe,Mn superoxide dismutase (SOD), N-terminal domain"/>
    <property type="match status" value="1"/>
</dbReference>
<comment type="function">
    <text evidence="5">Destroys radicals which are normally produced within the cells and which are toxic to biological systems.</text>
</comment>
<dbReference type="InterPro" id="IPR036314">
    <property type="entry name" value="SOD_C_sf"/>
</dbReference>
<feature type="domain" description="Manganese/iron superoxide dismutase N-terminal" evidence="6">
    <location>
        <begin position="10"/>
        <end position="91"/>
    </location>
</feature>
<name>A0ABT4CZ18_9CLOT</name>
<organism evidence="8 9">
    <name type="scientific">Clostridium aestuarii</name>
    <dbReference type="NCBI Taxonomy" id="338193"/>
    <lineage>
        <taxon>Bacteria</taxon>
        <taxon>Bacillati</taxon>
        <taxon>Bacillota</taxon>
        <taxon>Clostridia</taxon>
        <taxon>Eubacteriales</taxon>
        <taxon>Clostridiaceae</taxon>
        <taxon>Clostridium</taxon>
    </lineage>
</organism>
<evidence type="ECO:0000256" key="5">
    <source>
        <dbReference type="RuleBase" id="RU000414"/>
    </source>
</evidence>
<proteinExistence type="inferred from homology"/>
<dbReference type="InterPro" id="IPR036324">
    <property type="entry name" value="Mn/Fe_SOD_N_sf"/>
</dbReference>
<evidence type="ECO:0000256" key="3">
    <source>
        <dbReference type="ARBA" id="ARBA00022723"/>
    </source>
</evidence>
<dbReference type="SUPFAM" id="SSF54719">
    <property type="entry name" value="Fe,Mn superoxide dismutase (SOD), C-terminal domain"/>
    <property type="match status" value="1"/>
</dbReference>
<evidence type="ECO:0000259" key="7">
    <source>
        <dbReference type="Pfam" id="PF02777"/>
    </source>
</evidence>
<comment type="similarity">
    <text evidence="1 5">Belongs to the iron/manganese superoxide dismutase family.</text>
</comment>
<dbReference type="PROSITE" id="PS00088">
    <property type="entry name" value="SOD_MN"/>
    <property type="match status" value="1"/>
</dbReference>
<evidence type="ECO:0000256" key="2">
    <source>
        <dbReference type="ARBA" id="ARBA00012682"/>
    </source>
</evidence>
<dbReference type="InterPro" id="IPR050265">
    <property type="entry name" value="Fe/Mn_Superoxide_Dismutase"/>
</dbReference>
<dbReference type="InterPro" id="IPR019832">
    <property type="entry name" value="Mn/Fe_SOD_C"/>
</dbReference>
<dbReference type="InterPro" id="IPR019833">
    <property type="entry name" value="Mn/Fe_SOD_BS"/>
</dbReference>
<sequence length="215" mass="25211">MFSAPITLGKHQLPPLPYPYNALEPIISSTTLKYHHDKHHKSYVNNLNKSELELVKARKNNDFELIKFLERELAFNGSGHILHSIYWSIMAPIGCCGQPKFYTMQQISNSFGNFEAFKEQLIKAAIKVEASGWGILSWNPTWRRLEILTAEKHQNLTEWGSIPILVVDIWEHAYYLDYQYKRSEYVNKWWKLINWYAVEKRLLLAIDGKLPITLF</sequence>
<comment type="caution">
    <text evidence="8">The sequence shown here is derived from an EMBL/GenBank/DDBJ whole genome shotgun (WGS) entry which is preliminary data.</text>
</comment>
<dbReference type="PIRSF" id="PIRSF000349">
    <property type="entry name" value="SODismutase"/>
    <property type="match status" value="1"/>
</dbReference>
<evidence type="ECO:0000313" key="8">
    <source>
        <dbReference type="EMBL" id="MCY6484229.1"/>
    </source>
</evidence>
<keyword evidence="4 5" id="KW-0560">Oxidoreductase</keyword>
<dbReference type="RefSeq" id="WP_268040499.1">
    <property type="nucleotide sequence ID" value="NZ_JAPQER010000002.1"/>
</dbReference>
<dbReference type="Proteomes" id="UP001078443">
    <property type="component" value="Unassembled WGS sequence"/>
</dbReference>
<dbReference type="PANTHER" id="PTHR11404:SF6">
    <property type="entry name" value="SUPEROXIDE DISMUTASE [MN], MITOCHONDRIAL"/>
    <property type="match status" value="1"/>
</dbReference>
<dbReference type="Pfam" id="PF02777">
    <property type="entry name" value="Sod_Fe_C"/>
    <property type="match status" value="1"/>
</dbReference>
<keyword evidence="9" id="KW-1185">Reference proteome</keyword>
<dbReference type="PANTHER" id="PTHR11404">
    <property type="entry name" value="SUPEROXIDE DISMUTASE 2"/>
    <property type="match status" value="1"/>
</dbReference>
<dbReference type="Gene3D" id="1.10.287.990">
    <property type="entry name" value="Fe,Mn superoxide dismutase (SOD) domain"/>
    <property type="match status" value="1"/>
</dbReference>
<evidence type="ECO:0000313" key="9">
    <source>
        <dbReference type="Proteomes" id="UP001078443"/>
    </source>
</evidence>
<dbReference type="InterPro" id="IPR019831">
    <property type="entry name" value="Mn/Fe_SOD_N"/>
</dbReference>
<feature type="domain" description="Manganese/iron superoxide dismutase C-terminal" evidence="7">
    <location>
        <begin position="104"/>
        <end position="201"/>
    </location>
</feature>
<evidence type="ECO:0000259" key="6">
    <source>
        <dbReference type="Pfam" id="PF00081"/>
    </source>
</evidence>
<reference evidence="8" key="1">
    <citation type="submission" date="2022-12" db="EMBL/GenBank/DDBJ databases">
        <authorList>
            <person name="Wang J."/>
        </authorList>
    </citation>
    <scope>NUCLEOTIDE SEQUENCE</scope>
    <source>
        <strain evidence="8">HY-45-18</strain>
    </source>
</reference>